<reference evidence="2" key="1">
    <citation type="submission" date="2017-08" db="EMBL/GenBank/DDBJ databases">
        <authorList>
            <person name="Polle J.E."/>
            <person name="Barry K."/>
            <person name="Cushman J."/>
            <person name="Schmutz J."/>
            <person name="Tran D."/>
            <person name="Hathwaick L.T."/>
            <person name="Yim W.C."/>
            <person name="Jenkins J."/>
            <person name="Mckie-Krisberg Z.M."/>
            <person name="Prochnik S."/>
            <person name="Lindquist E."/>
            <person name="Dockter R.B."/>
            <person name="Adam C."/>
            <person name="Molina H."/>
            <person name="Bunkerborg J."/>
            <person name="Jin E."/>
            <person name="Buchheim M."/>
            <person name="Magnuson J."/>
        </authorList>
    </citation>
    <scope>NUCLEOTIDE SEQUENCE</scope>
    <source>
        <strain evidence="2">CCAP 19/18</strain>
    </source>
</reference>
<dbReference type="Proteomes" id="UP000815325">
    <property type="component" value="Unassembled WGS sequence"/>
</dbReference>
<dbReference type="PANTHER" id="PTHR24074">
    <property type="entry name" value="CO-CHAPERONE PROTEIN DJLA"/>
    <property type="match status" value="1"/>
</dbReference>
<dbReference type="PRINTS" id="PR00625">
    <property type="entry name" value="JDOMAIN"/>
</dbReference>
<dbReference type="InterPro" id="IPR001623">
    <property type="entry name" value="DnaJ_domain"/>
</dbReference>
<organism evidence="2 3">
    <name type="scientific">Dunaliella salina</name>
    <name type="common">Green alga</name>
    <name type="synonym">Protococcus salinus</name>
    <dbReference type="NCBI Taxonomy" id="3046"/>
    <lineage>
        <taxon>Eukaryota</taxon>
        <taxon>Viridiplantae</taxon>
        <taxon>Chlorophyta</taxon>
        <taxon>core chlorophytes</taxon>
        <taxon>Chlorophyceae</taxon>
        <taxon>CS clade</taxon>
        <taxon>Chlamydomonadales</taxon>
        <taxon>Dunaliellaceae</taxon>
        <taxon>Dunaliella</taxon>
    </lineage>
</organism>
<comment type="caution">
    <text evidence="2">The sequence shown here is derived from an EMBL/GenBank/DDBJ whole genome shotgun (WGS) entry which is preliminary data.</text>
</comment>
<evidence type="ECO:0000313" key="2">
    <source>
        <dbReference type="EMBL" id="KAF5829983.1"/>
    </source>
</evidence>
<proteinExistence type="predicted"/>
<keyword evidence="3" id="KW-1185">Reference proteome</keyword>
<evidence type="ECO:0000259" key="1">
    <source>
        <dbReference type="PROSITE" id="PS50076"/>
    </source>
</evidence>
<dbReference type="InterPro" id="IPR036869">
    <property type="entry name" value="J_dom_sf"/>
</dbReference>
<feature type="domain" description="J" evidence="1">
    <location>
        <begin position="3"/>
        <end position="74"/>
    </location>
</feature>
<dbReference type="SUPFAM" id="SSF46565">
    <property type="entry name" value="Chaperone J-domain"/>
    <property type="match status" value="1"/>
</dbReference>
<gene>
    <name evidence="2" type="ORF">DUNSADRAFT_15203</name>
</gene>
<accession>A0ABQ7G5U3</accession>
<dbReference type="InterPro" id="IPR050817">
    <property type="entry name" value="DjlA_DnaK_co-chaperone"/>
</dbReference>
<dbReference type="PROSITE" id="PS50076">
    <property type="entry name" value="DNAJ_2"/>
    <property type="match status" value="1"/>
</dbReference>
<name>A0ABQ7G5U3_DUNSA</name>
<dbReference type="Gene3D" id="1.10.287.110">
    <property type="entry name" value="DnaJ domain"/>
    <property type="match status" value="1"/>
</dbReference>
<evidence type="ECO:0000313" key="3">
    <source>
        <dbReference type="Proteomes" id="UP000815325"/>
    </source>
</evidence>
<dbReference type="CDD" id="cd06257">
    <property type="entry name" value="DnaJ"/>
    <property type="match status" value="1"/>
</dbReference>
<protein>
    <submittedName>
        <fullName evidence="2">DnaJ domain-containing protein</fullName>
    </submittedName>
</protein>
<sequence>MLSYYEVLGVPPEAKPADVRAAFHAAALKYHPDKEASRSTQGADSMQPVSFEQIKAAYEVLQDSHLRDIHDKELALHTYRQHMNFQDELSLEEMESMECDACPHFS</sequence>
<dbReference type="SMART" id="SM00271">
    <property type="entry name" value="DnaJ"/>
    <property type="match status" value="1"/>
</dbReference>
<dbReference type="EMBL" id="MU070093">
    <property type="protein sequence ID" value="KAF5829983.1"/>
    <property type="molecule type" value="Genomic_DNA"/>
</dbReference>
<dbReference type="Pfam" id="PF00226">
    <property type="entry name" value="DnaJ"/>
    <property type="match status" value="1"/>
</dbReference>